<sequence>MAFSAATMLGTIGIPTANAESSGPLPSCYSQPAVSAPGIEAVEQLKQDYFHAIDTKNWSDLSTHLAPDVIVDTTGSAGPIFPNRDSFIAFLQLTLGGANTHHQGYDPQIKMTSATTAVGVWTMDDVLVWGNTFGVHGYGHYWECYTNTDGHWVEKYSKLTRTRIDLINPDGTVIEADAPLDEIVQKFHEATGL</sequence>
<evidence type="ECO:0000313" key="3">
    <source>
        <dbReference type="Proteomes" id="UP001432062"/>
    </source>
</evidence>
<reference evidence="2" key="1">
    <citation type="submission" date="2022-10" db="EMBL/GenBank/DDBJ databases">
        <title>The complete genomes of actinobacterial strains from the NBC collection.</title>
        <authorList>
            <person name="Joergensen T.S."/>
            <person name="Alvarez Arevalo M."/>
            <person name="Sterndorff E.B."/>
            <person name="Faurdal D."/>
            <person name="Vuksanovic O."/>
            <person name="Mourched A.-S."/>
            <person name="Charusanti P."/>
            <person name="Shaw S."/>
            <person name="Blin K."/>
            <person name="Weber T."/>
        </authorList>
    </citation>
    <scope>NUCLEOTIDE SEQUENCE</scope>
    <source>
        <strain evidence="2">NBC_01482</strain>
    </source>
</reference>
<accession>A0ABZ1YIR6</accession>
<evidence type="ECO:0000313" key="2">
    <source>
        <dbReference type="EMBL" id="WUV42928.1"/>
    </source>
</evidence>
<dbReference type="InterPro" id="IPR032710">
    <property type="entry name" value="NTF2-like_dom_sf"/>
</dbReference>
<evidence type="ECO:0000259" key="1">
    <source>
        <dbReference type="Pfam" id="PF13577"/>
    </source>
</evidence>
<dbReference type="Proteomes" id="UP001432062">
    <property type="component" value="Chromosome"/>
</dbReference>
<dbReference type="SUPFAM" id="SSF54427">
    <property type="entry name" value="NTF2-like"/>
    <property type="match status" value="1"/>
</dbReference>
<dbReference type="Gene3D" id="3.10.450.50">
    <property type="match status" value="1"/>
</dbReference>
<organism evidence="2 3">
    <name type="scientific">Nocardia vinacea</name>
    <dbReference type="NCBI Taxonomy" id="96468"/>
    <lineage>
        <taxon>Bacteria</taxon>
        <taxon>Bacillati</taxon>
        <taxon>Actinomycetota</taxon>
        <taxon>Actinomycetes</taxon>
        <taxon>Mycobacteriales</taxon>
        <taxon>Nocardiaceae</taxon>
        <taxon>Nocardia</taxon>
    </lineage>
</organism>
<name>A0ABZ1YIR6_9NOCA</name>
<protein>
    <submittedName>
        <fullName evidence="2">Nuclear transport factor 2 family protein</fullName>
    </submittedName>
</protein>
<gene>
    <name evidence="2" type="ORF">OG563_27220</name>
</gene>
<dbReference type="InterPro" id="IPR037401">
    <property type="entry name" value="SnoaL-like"/>
</dbReference>
<keyword evidence="3" id="KW-1185">Reference proteome</keyword>
<proteinExistence type="predicted"/>
<feature type="domain" description="SnoaL-like" evidence="1">
    <location>
        <begin position="39"/>
        <end position="152"/>
    </location>
</feature>
<dbReference type="Pfam" id="PF13577">
    <property type="entry name" value="SnoaL_4"/>
    <property type="match status" value="1"/>
</dbReference>
<dbReference type="RefSeq" id="WP_329405528.1">
    <property type="nucleotide sequence ID" value="NZ_CP109441.1"/>
</dbReference>
<dbReference type="EMBL" id="CP109441">
    <property type="protein sequence ID" value="WUV42928.1"/>
    <property type="molecule type" value="Genomic_DNA"/>
</dbReference>